<evidence type="ECO:0000313" key="3">
    <source>
        <dbReference type="Proteomes" id="UP001197247"/>
    </source>
</evidence>
<feature type="compositionally biased region" description="Pro residues" evidence="1">
    <location>
        <begin position="187"/>
        <end position="200"/>
    </location>
</feature>
<gene>
    <name evidence="2" type="ORF">KIH74_00495</name>
</gene>
<evidence type="ECO:0000256" key="1">
    <source>
        <dbReference type="SAM" id="MobiDB-lite"/>
    </source>
</evidence>
<evidence type="ECO:0000313" key="2">
    <source>
        <dbReference type="EMBL" id="MBT0767378.1"/>
    </source>
</evidence>
<feature type="compositionally biased region" description="Basic and acidic residues" evidence="1">
    <location>
        <begin position="158"/>
        <end position="174"/>
    </location>
</feature>
<feature type="compositionally biased region" description="Gly residues" evidence="1">
    <location>
        <begin position="59"/>
        <end position="96"/>
    </location>
</feature>
<evidence type="ECO:0008006" key="4">
    <source>
        <dbReference type="Google" id="ProtNLM"/>
    </source>
</evidence>
<dbReference type="RefSeq" id="WP_214153271.1">
    <property type="nucleotide sequence ID" value="NZ_JAHBAY010000001.1"/>
</dbReference>
<dbReference type="Gene3D" id="3.30.1360.120">
    <property type="entry name" value="Probable tRNA modification gtpase trme, domain 1"/>
    <property type="match status" value="1"/>
</dbReference>
<organism evidence="2 3">
    <name type="scientific">Kineosporia corallincola</name>
    <dbReference type="NCBI Taxonomy" id="2835133"/>
    <lineage>
        <taxon>Bacteria</taxon>
        <taxon>Bacillati</taxon>
        <taxon>Actinomycetota</taxon>
        <taxon>Actinomycetes</taxon>
        <taxon>Kineosporiales</taxon>
        <taxon>Kineosporiaceae</taxon>
        <taxon>Kineosporia</taxon>
    </lineage>
</organism>
<dbReference type="Pfam" id="PF04268">
    <property type="entry name" value="SoxG"/>
    <property type="match status" value="1"/>
</dbReference>
<reference evidence="2 3" key="1">
    <citation type="submission" date="2021-05" db="EMBL/GenBank/DDBJ databases">
        <title>Kineosporia and Streptomyces sp. nov. two new marine actinobacteria isolated from Coral.</title>
        <authorList>
            <person name="Buangrab K."/>
            <person name="Sutthacheep M."/>
            <person name="Yeemin T."/>
            <person name="Harunari E."/>
            <person name="Igarashi Y."/>
            <person name="Kanchanasin P."/>
            <person name="Tanasupawat S."/>
            <person name="Phongsopitanun W."/>
        </authorList>
    </citation>
    <scope>NUCLEOTIDE SEQUENCE [LARGE SCALE GENOMIC DNA]</scope>
    <source>
        <strain evidence="2 3">J2-2</strain>
    </source>
</reference>
<dbReference type="Proteomes" id="UP001197247">
    <property type="component" value="Unassembled WGS sequence"/>
</dbReference>
<accession>A0ABS5T970</accession>
<sequence>MTVDAFTTPGPQQARRAPLAHRAGDLAAAGGPGLSLREVSFETVLNVRSGTASAVTGGKVSGATGGEAGRATGGEAGRATGGEAGRATGGEAGRATGGELSPGLPGAGLVAPLPGLHGTAHALWLGPDEWLIVGKSWAVSEWAAARPTVPNATAPEPTEPKPTEPKPTEPKPTEPKPAVPELIVPEPAAPKPTVPEPTVPEPTVAAKPLSAVAVSLSVPQNGLHLVDLSANYATLLITGPHARDLLEKAITLDLHPRSFAPGQCALTTFARAGVLLWQVGEQAYRLMFRPSFGTYLTDWLIDASQEFRQNG</sequence>
<dbReference type="SUPFAM" id="SSF103025">
    <property type="entry name" value="Folate-binding domain"/>
    <property type="match status" value="1"/>
</dbReference>
<feature type="compositionally biased region" description="Low complexity" evidence="1">
    <location>
        <begin position="147"/>
        <end position="156"/>
    </location>
</feature>
<keyword evidence="3" id="KW-1185">Reference proteome</keyword>
<dbReference type="EMBL" id="JAHBAY010000001">
    <property type="protein sequence ID" value="MBT0767378.1"/>
    <property type="molecule type" value="Genomic_DNA"/>
</dbReference>
<protein>
    <recommendedName>
        <fullName evidence="4">Sarcosine oxidase subunit gamma</fullName>
    </recommendedName>
</protein>
<feature type="region of interest" description="Disordered" evidence="1">
    <location>
        <begin position="147"/>
        <end position="202"/>
    </location>
</feature>
<dbReference type="InterPro" id="IPR027266">
    <property type="entry name" value="TrmE/GcvT-like"/>
</dbReference>
<name>A0ABS5T970_9ACTN</name>
<proteinExistence type="predicted"/>
<dbReference type="InterPro" id="IPR007375">
    <property type="entry name" value="SoxG"/>
</dbReference>
<comment type="caution">
    <text evidence="2">The sequence shown here is derived from an EMBL/GenBank/DDBJ whole genome shotgun (WGS) entry which is preliminary data.</text>
</comment>
<feature type="region of interest" description="Disordered" evidence="1">
    <location>
        <begin position="52"/>
        <end position="101"/>
    </location>
</feature>